<proteinExistence type="inferred from homology"/>
<evidence type="ECO:0000313" key="9">
    <source>
        <dbReference type="Proteomes" id="UP000526408"/>
    </source>
</evidence>
<evidence type="ECO:0000256" key="7">
    <source>
        <dbReference type="SAM" id="Phobius"/>
    </source>
</evidence>
<keyword evidence="5 7" id="KW-1133">Transmembrane helix</keyword>
<keyword evidence="9" id="KW-1185">Reference proteome</keyword>
<gene>
    <name evidence="8" type="ORF">HCU73_02805</name>
</gene>
<dbReference type="PANTHER" id="PTHR33452:SF1">
    <property type="entry name" value="INNER MEMBRANE PROTEIN YPHA-RELATED"/>
    <property type="match status" value="1"/>
</dbReference>
<feature type="transmembrane region" description="Helical" evidence="7">
    <location>
        <begin position="21"/>
        <end position="41"/>
    </location>
</feature>
<reference evidence="8 9" key="1">
    <citation type="submission" date="2020-04" db="EMBL/GenBank/DDBJ databases">
        <authorList>
            <person name="Yoon J."/>
        </authorList>
    </citation>
    <scope>NUCLEOTIDE SEQUENCE [LARGE SCALE GENOMIC DNA]</scope>
    <source>
        <strain evidence="8 9">KMU-115</strain>
    </source>
</reference>
<protein>
    <submittedName>
        <fullName evidence="8">DoxX family membrane protein</fullName>
    </submittedName>
</protein>
<keyword evidence="4 7" id="KW-0812">Transmembrane</keyword>
<accession>A0A7X6GYK2</accession>
<dbReference type="InterPro" id="IPR032808">
    <property type="entry name" value="DoxX"/>
</dbReference>
<dbReference type="GO" id="GO:0005886">
    <property type="term" value="C:plasma membrane"/>
    <property type="evidence" value="ECO:0007669"/>
    <property type="project" value="UniProtKB-SubCell"/>
</dbReference>
<dbReference type="InterPro" id="IPR051907">
    <property type="entry name" value="DoxX-like_oxidoreductase"/>
</dbReference>
<dbReference type="PANTHER" id="PTHR33452">
    <property type="entry name" value="OXIDOREDUCTASE CATD-RELATED"/>
    <property type="match status" value="1"/>
</dbReference>
<name>A0A7X6GYK2_9RHOB</name>
<comment type="caution">
    <text evidence="8">The sequence shown here is derived from an EMBL/GenBank/DDBJ whole genome shotgun (WGS) entry which is preliminary data.</text>
</comment>
<feature type="transmembrane region" description="Helical" evidence="7">
    <location>
        <begin position="148"/>
        <end position="167"/>
    </location>
</feature>
<evidence type="ECO:0000256" key="4">
    <source>
        <dbReference type="ARBA" id="ARBA00022692"/>
    </source>
</evidence>
<dbReference type="AlphaFoldDB" id="A0A7X6GYK2"/>
<keyword evidence="6 7" id="KW-0472">Membrane</keyword>
<organism evidence="8 9">
    <name type="scientific">Roseicyclus persicicus</name>
    <dbReference type="NCBI Taxonomy" id="2650661"/>
    <lineage>
        <taxon>Bacteria</taxon>
        <taxon>Pseudomonadati</taxon>
        <taxon>Pseudomonadota</taxon>
        <taxon>Alphaproteobacteria</taxon>
        <taxon>Rhodobacterales</taxon>
        <taxon>Roseobacteraceae</taxon>
        <taxon>Roseicyclus</taxon>
    </lineage>
</organism>
<evidence type="ECO:0000256" key="5">
    <source>
        <dbReference type="ARBA" id="ARBA00022989"/>
    </source>
</evidence>
<dbReference type="Pfam" id="PF07681">
    <property type="entry name" value="DoxX"/>
    <property type="match status" value="1"/>
</dbReference>
<evidence type="ECO:0000313" key="8">
    <source>
        <dbReference type="EMBL" id="NKX43507.1"/>
    </source>
</evidence>
<comment type="subcellular location">
    <subcellularLocation>
        <location evidence="1">Cell membrane</location>
        <topology evidence="1">Multi-pass membrane protein</topology>
    </subcellularLocation>
</comment>
<evidence type="ECO:0000256" key="2">
    <source>
        <dbReference type="ARBA" id="ARBA00006679"/>
    </source>
</evidence>
<dbReference type="EMBL" id="JAAZQQ010000001">
    <property type="protein sequence ID" value="NKX43507.1"/>
    <property type="molecule type" value="Genomic_DNA"/>
</dbReference>
<dbReference type="RefSeq" id="WP_168621870.1">
    <property type="nucleotide sequence ID" value="NZ_JAAZQQ010000001.1"/>
</dbReference>
<evidence type="ECO:0000256" key="3">
    <source>
        <dbReference type="ARBA" id="ARBA00022475"/>
    </source>
</evidence>
<evidence type="ECO:0000256" key="6">
    <source>
        <dbReference type="ARBA" id="ARBA00023136"/>
    </source>
</evidence>
<dbReference type="Proteomes" id="UP000526408">
    <property type="component" value="Unassembled WGS sequence"/>
</dbReference>
<keyword evidence="3" id="KW-1003">Cell membrane</keyword>
<comment type="similarity">
    <text evidence="2">Belongs to the DoxX family.</text>
</comment>
<sequence>MQALTQLHARVFGALEARLAPALLPTLARLTFAAVLLPYYWRSGLTKIGDGPFSPDPGAYIQILPRAFEAAGYNPSALGPLATAIVVAGTWAELILPVLLALGLLTRLSALGMIGFVLVQTWVDVLGHGVALGLPFDRHADGLVDTRLLWLLPLILLVLKGAGPLSLDALLARRQGNSAAFTPASQPR</sequence>
<feature type="transmembrane region" description="Helical" evidence="7">
    <location>
        <begin position="114"/>
        <end position="136"/>
    </location>
</feature>
<evidence type="ECO:0000256" key="1">
    <source>
        <dbReference type="ARBA" id="ARBA00004651"/>
    </source>
</evidence>
<feature type="transmembrane region" description="Helical" evidence="7">
    <location>
        <begin position="81"/>
        <end position="102"/>
    </location>
</feature>